<reference evidence="3" key="2">
    <citation type="submission" date="2025-09" db="UniProtKB">
        <authorList>
            <consortium name="Ensembl"/>
        </authorList>
    </citation>
    <scope>IDENTIFICATION</scope>
</reference>
<dbReference type="InterPro" id="IPR035979">
    <property type="entry name" value="RBD_domain_sf"/>
</dbReference>
<dbReference type="GO" id="GO:0008270">
    <property type="term" value="F:zinc ion binding"/>
    <property type="evidence" value="ECO:0007669"/>
    <property type="project" value="UniProtKB-KW"/>
</dbReference>
<dbReference type="Pfam" id="PF00098">
    <property type="entry name" value="zf-CCHC"/>
    <property type="match status" value="1"/>
</dbReference>
<dbReference type="PROSITE" id="PS50158">
    <property type="entry name" value="ZF_CCHC"/>
    <property type="match status" value="2"/>
</dbReference>
<dbReference type="SUPFAM" id="SSF54928">
    <property type="entry name" value="RNA-binding domain, RBD"/>
    <property type="match status" value="1"/>
</dbReference>
<feature type="domain" description="CCHC-type" evidence="2">
    <location>
        <begin position="101"/>
        <end position="114"/>
    </location>
</feature>
<keyword evidence="1" id="KW-0479">Metal-binding</keyword>
<organism evidence="3 4">
    <name type="scientific">Eptatretus burgeri</name>
    <name type="common">Inshore hagfish</name>
    <dbReference type="NCBI Taxonomy" id="7764"/>
    <lineage>
        <taxon>Eukaryota</taxon>
        <taxon>Metazoa</taxon>
        <taxon>Chordata</taxon>
        <taxon>Craniata</taxon>
        <taxon>Vertebrata</taxon>
        <taxon>Cyclostomata</taxon>
        <taxon>Myxini</taxon>
        <taxon>Myxiniformes</taxon>
        <taxon>Myxinidae</taxon>
        <taxon>Eptatretinae</taxon>
        <taxon>Eptatretus</taxon>
    </lineage>
</organism>
<reference evidence="3" key="1">
    <citation type="submission" date="2025-08" db="UniProtKB">
        <authorList>
            <consortium name="Ensembl"/>
        </authorList>
    </citation>
    <scope>IDENTIFICATION</scope>
</reference>
<dbReference type="SUPFAM" id="SSF57756">
    <property type="entry name" value="Retrovirus zinc finger-like domains"/>
    <property type="match status" value="1"/>
</dbReference>
<name>A0A8C4QZK6_EPTBU</name>
<keyword evidence="4" id="KW-1185">Reference proteome</keyword>
<dbReference type="GO" id="GO:0003676">
    <property type="term" value="F:nucleic acid binding"/>
    <property type="evidence" value="ECO:0007669"/>
    <property type="project" value="InterPro"/>
</dbReference>
<dbReference type="Gene3D" id="4.10.60.10">
    <property type="entry name" value="Zinc finger, CCHC-type"/>
    <property type="match status" value="1"/>
</dbReference>
<dbReference type="InterPro" id="IPR036875">
    <property type="entry name" value="Znf_CCHC_sf"/>
</dbReference>
<dbReference type="SMART" id="SM00343">
    <property type="entry name" value="ZnF_C2HC"/>
    <property type="match status" value="2"/>
</dbReference>
<evidence type="ECO:0000259" key="2">
    <source>
        <dbReference type="PROSITE" id="PS50158"/>
    </source>
</evidence>
<sequence>MASSMDVPAMKIIVSNMPPFVSNQQLVSVLSRYGKIVSKISMIPLGCRHDKAMHVMSFRRQLYLIKIGNYDYQVWASSATLTCFLCGAFGHLKRFCPKASCSKCGESGHVDIDCEMEPHRNEKKRMKWFPITTMYFKLYSVVRALQIAVKCLLVLLNRV</sequence>
<keyword evidence="1" id="KW-0862">Zinc</keyword>
<evidence type="ECO:0000313" key="4">
    <source>
        <dbReference type="Proteomes" id="UP000694388"/>
    </source>
</evidence>
<evidence type="ECO:0000313" key="3">
    <source>
        <dbReference type="Ensembl" id="ENSEBUP00000022936.1"/>
    </source>
</evidence>
<dbReference type="CDD" id="cd00590">
    <property type="entry name" value="RRM_SF"/>
    <property type="match status" value="1"/>
</dbReference>
<dbReference type="Proteomes" id="UP000694388">
    <property type="component" value="Unplaced"/>
</dbReference>
<proteinExistence type="predicted"/>
<dbReference type="AlphaFoldDB" id="A0A8C4QZK6"/>
<keyword evidence="1" id="KW-0863">Zinc-finger</keyword>
<accession>A0A8C4QZK6</accession>
<dbReference type="Ensembl" id="ENSEBUT00000023512.1">
    <property type="protein sequence ID" value="ENSEBUP00000022936.1"/>
    <property type="gene ID" value="ENSEBUG00000014137.1"/>
</dbReference>
<feature type="domain" description="CCHC-type" evidence="2">
    <location>
        <begin position="83"/>
        <end position="98"/>
    </location>
</feature>
<dbReference type="InterPro" id="IPR001878">
    <property type="entry name" value="Znf_CCHC"/>
</dbReference>
<evidence type="ECO:0000256" key="1">
    <source>
        <dbReference type="PROSITE-ProRule" id="PRU00047"/>
    </source>
</evidence>
<protein>
    <recommendedName>
        <fullName evidence="2">CCHC-type domain-containing protein</fullName>
    </recommendedName>
</protein>
<dbReference type="GeneTree" id="ENSGT00940000169175"/>